<dbReference type="RefSeq" id="WP_092116087.1">
    <property type="nucleotide sequence ID" value="NZ_FMXO01000001.1"/>
</dbReference>
<evidence type="ECO:0000313" key="2">
    <source>
        <dbReference type="EMBL" id="SDB02335.1"/>
    </source>
</evidence>
<dbReference type="GO" id="GO:0005840">
    <property type="term" value="C:ribosome"/>
    <property type="evidence" value="ECO:0007669"/>
    <property type="project" value="UniProtKB-KW"/>
</dbReference>
<dbReference type="Pfam" id="PF02482">
    <property type="entry name" value="Ribosomal_S30AE"/>
    <property type="match status" value="1"/>
</dbReference>
<reference evidence="2 3" key="1">
    <citation type="submission" date="2016-10" db="EMBL/GenBank/DDBJ databases">
        <authorList>
            <person name="de Groot N.N."/>
        </authorList>
    </citation>
    <scope>NUCLEOTIDE SEQUENCE [LARGE SCALE GENOMIC DNA]</scope>
    <source>
        <strain evidence="2 3">ASO4-2</strain>
    </source>
</reference>
<dbReference type="Proteomes" id="UP000198771">
    <property type="component" value="Unassembled WGS sequence"/>
</dbReference>
<dbReference type="AlphaFoldDB" id="A0A1G6A1S2"/>
<evidence type="ECO:0000256" key="1">
    <source>
        <dbReference type="SAM" id="MobiDB-lite"/>
    </source>
</evidence>
<name>A0A1G6A1S2_9BACT</name>
<keyword evidence="2" id="KW-0687">Ribonucleoprotein</keyword>
<dbReference type="InterPro" id="IPR003489">
    <property type="entry name" value="RHF/RaiA"/>
</dbReference>
<accession>A0A1G6A1S2</accession>
<dbReference type="Gene3D" id="3.30.160.100">
    <property type="entry name" value="Ribosome hibernation promotion factor-like"/>
    <property type="match status" value="1"/>
</dbReference>
<feature type="compositionally biased region" description="Basic and acidic residues" evidence="1">
    <location>
        <begin position="132"/>
        <end position="149"/>
    </location>
</feature>
<dbReference type="OrthoDB" id="121633at2"/>
<sequence length="149" mass="16620">MIIQVNTDKHIEGREKLSAEVQNTVEESLAKHRDHVTRVEVHLSDENSLVRGGDNDKRCMMEARLKGRNPIAVTHKAGTLTMAVEGAANKLETSLGNILGKLKNHQNPAVREMKTAMPATPDEMAEMESATEIEREMEMKDEPDQDSKC</sequence>
<dbReference type="InterPro" id="IPR036567">
    <property type="entry name" value="RHF-like"/>
</dbReference>
<keyword evidence="3" id="KW-1185">Reference proteome</keyword>
<dbReference type="STRING" id="617002.SAMN05660653_00077"/>
<gene>
    <name evidence="2" type="ORF">SAMN05660653_00077</name>
</gene>
<dbReference type="EMBL" id="FMXO01000001">
    <property type="protein sequence ID" value="SDB02335.1"/>
    <property type="molecule type" value="Genomic_DNA"/>
</dbReference>
<protein>
    <submittedName>
        <fullName evidence="2">Sigma 54 modulation protein / S30EA ribosomal protein</fullName>
    </submittedName>
</protein>
<organism evidence="2 3">
    <name type="scientific">Desulfonatronum thiosulfatophilum</name>
    <dbReference type="NCBI Taxonomy" id="617002"/>
    <lineage>
        <taxon>Bacteria</taxon>
        <taxon>Pseudomonadati</taxon>
        <taxon>Thermodesulfobacteriota</taxon>
        <taxon>Desulfovibrionia</taxon>
        <taxon>Desulfovibrionales</taxon>
        <taxon>Desulfonatronaceae</taxon>
        <taxon>Desulfonatronum</taxon>
    </lineage>
</organism>
<feature type="region of interest" description="Disordered" evidence="1">
    <location>
        <begin position="120"/>
        <end position="149"/>
    </location>
</feature>
<dbReference type="SUPFAM" id="SSF69754">
    <property type="entry name" value="Ribosome binding protein Y (YfiA homologue)"/>
    <property type="match status" value="1"/>
</dbReference>
<proteinExistence type="predicted"/>
<evidence type="ECO:0000313" key="3">
    <source>
        <dbReference type="Proteomes" id="UP000198771"/>
    </source>
</evidence>
<keyword evidence="2" id="KW-0689">Ribosomal protein</keyword>